<feature type="signal peptide" evidence="1">
    <location>
        <begin position="1"/>
        <end position="19"/>
    </location>
</feature>
<sequence length="80" mass="9163">MRGGTRMLCALALALLCVAAHFQGACCRGHRREGRFGRIARPRAPQRRRGRERAWRMEGGQRRCRTRRRGACLVTTRVEA</sequence>
<organism evidence="2">
    <name type="scientific">Arundo donax</name>
    <name type="common">Giant reed</name>
    <name type="synonym">Donax arundinaceus</name>
    <dbReference type="NCBI Taxonomy" id="35708"/>
    <lineage>
        <taxon>Eukaryota</taxon>
        <taxon>Viridiplantae</taxon>
        <taxon>Streptophyta</taxon>
        <taxon>Embryophyta</taxon>
        <taxon>Tracheophyta</taxon>
        <taxon>Spermatophyta</taxon>
        <taxon>Magnoliopsida</taxon>
        <taxon>Liliopsida</taxon>
        <taxon>Poales</taxon>
        <taxon>Poaceae</taxon>
        <taxon>PACMAD clade</taxon>
        <taxon>Arundinoideae</taxon>
        <taxon>Arundineae</taxon>
        <taxon>Arundo</taxon>
    </lineage>
</organism>
<dbReference type="AlphaFoldDB" id="A0A0A9A424"/>
<protein>
    <submittedName>
        <fullName evidence="2">Uncharacterized protein</fullName>
    </submittedName>
</protein>
<evidence type="ECO:0000313" key="2">
    <source>
        <dbReference type="EMBL" id="JAD43755.1"/>
    </source>
</evidence>
<reference evidence="2" key="1">
    <citation type="submission" date="2014-09" db="EMBL/GenBank/DDBJ databases">
        <authorList>
            <person name="Magalhaes I.L.F."/>
            <person name="Oliveira U."/>
            <person name="Santos F.R."/>
            <person name="Vidigal T.H.D.A."/>
            <person name="Brescovit A.D."/>
            <person name="Santos A.J."/>
        </authorList>
    </citation>
    <scope>NUCLEOTIDE SEQUENCE</scope>
    <source>
        <tissue evidence="2">Shoot tissue taken approximately 20 cm above the soil surface</tissue>
    </source>
</reference>
<name>A0A0A9A424_ARUDO</name>
<accession>A0A0A9A424</accession>
<keyword evidence="1" id="KW-0732">Signal</keyword>
<feature type="chain" id="PRO_5002045303" evidence="1">
    <location>
        <begin position="20"/>
        <end position="80"/>
    </location>
</feature>
<evidence type="ECO:0000256" key="1">
    <source>
        <dbReference type="SAM" id="SignalP"/>
    </source>
</evidence>
<dbReference type="EMBL" id="GBRH01254140">
    <property type="protein sequence ID" value="JAD43755.1"/>
    <property type="molecule type" value="Transcribed_RNA"/>
</dbReference>
<reference evidence="2" key="2">
    <citation type="journal article" date="2015" name="Data Brief">
        <title>Shoot transcriptome of the giant reed, Arundo donax.</title>
        <authorList>
            <person name="Barrero R.A."/>
            <person name="Guerrero F.D."/>
            <person name="Moolhuijzen P."/>
            <person name="Goolsby J.A."/>
            <person name="Tidwell J."/>
            <person name="Bellgard S.E."/>
            <person name="Bellgard M.I."/>
        </authorList>
    </citation>
    <scope>NUCLEOTIDE SEQUENCE</scope>
    <source>
        <tissue evidence="2">Shoot tissue taken approximately 20 cm above the soil surface</tissue>
    </source>
</reference>
<proteinExistence type="predicted"/>